<dbReference type="GO" id="GO:0005737">
    <property type="term" value="C:cytoplasm"/>
    <property type="evidence" value="ECO:0007669"/>
    <property type="project" value="TreeGrafter"/>
</dbReference>
<evidence type="ECO:0000256" key="2">
    <source>
        <dbReference type="ARBA" id="ARBA00005135"/>
    </source>
</evidence>
<gene>
    <name evidence="14" type="ORF">C3B54_111038</name>
</gene>
<evidence type="ECO:0000256" key="10">
    <source>
        <dbReference type="ARBA" id="ARBA00031693"/>
    </source>
</evidence>
<dbReference type="SFLD" id="SFLDS00003">
    <property type="entry name" value="Haloacid_Dehalogenase"/>
    <property type="match status" value="1"/>
</dbReference>
<evidence type="ECO:0000256" key="9">
    <source>
        <dbReference type="ARBA" id="ARBA00023299"/>
    </source>
</evidence>
<dbReference type="GO" id="GO:0006564">
    <property type="term" value="P:L-serine biosynthetic process"/>
    <property type="evidence" value="ECO:0007669"/>
    <property type="project" value="UniProtKB-KW"/>
</dbReference>
<dbReference type="InterPro" id="IPR050582">
    <property type="entry name" value="HAD-like_SerB"/>
</dbReference>
<dbReference type="Proteomes" id="UP000243077">
    <property type="component" value="Chromosome"/>
</dbReference>
<keyword evidence="5" id="KW-0028">Amino-acid biosynthesis</keyword>
<sequence>MSGAHTPLLVVLDVDSTLSNEEGIDELACAAGPDVAEQVAAITRRAMAGEMDFATSLEQRIAVLKGLPSSVIEDAKRRVTATAGARELVDAVHQAGGIVCAVSGGFHELVDDLLSSLGVDHWRANRLEVSSGVLTGSLQGELIDALAKARWLQHWAQQWGAARTVAIGDGANDLDMMAAADVSIGFVPKLLVRQHATHCIDTRDVSHAIELLGLERA</sequence>
<protein>
    <recommendedName>
        <fullName evidence="4">phosphoserine phosphatase</fullName>
        <ecNumber evidence="4">3.1.3.3</ecNumber>
    </recommendedName>
    <alternativeName>
        <fullName evidence="10">O-phosphoserine phosphohydrolase</fullName>
    </alternativeName>
</protein>
<keyword evidence="15" id="KW-1185">Reference proteome</keyword>
<dbReference type="Gene3D" id="3.40.50.1000">
    <property type="entry name" value="HAD superfamily/HAD-like"/>
    <property type="match status" value="1"/>
</dbReference>
<evidence type="ECO:0000256" key="4">
    <source>
        <dbReference type="ARBA" id="ARBA00012640"/>
    </source>
</evidence>
<accession>A0A2L2BQQ5</accession>
<dbReference type="PANTHER" id="PTHR43344:SF2">
    <property type="entry name" value="PHOSPHOSERINE PHOSPHATASE"/>
    <property type="match status" value="1"/>
</dbReference>
<evidence type="ECO:0000256" key="5">
    <source>
        <dbReference type="ARBA" id="ARBA00022605"/>
    </source>
</evidence>
<proteinExistence type="inferred from homology"/>
<dbReference type="InterPro" id="IPR036412">
    <property type="entry name" value="HAD-like_sf"/>
</dbReference>
<dbReference type="GO" id="GO:0036424">
    <property type="term" value="F:L-phosphoserine phosphatase activity"/>
    <property type="evidence" value="ECO:0007669"/>
    <property type="project" value="InterPro"/>
</dbReference>
<evidence type="ECO:0000256" key="3">
    <source>
        <dbReference type="ARBA" id="ARBA00009184"/>
    </source>
</evidence>
<dbReference type="SUPFAM" id="SSF56784">
    <property type="entry name" value="HAD-like"/>
    <property type="match status" value="1"/>
</dbReference>
<dbReference type="SFLD" id="SFLDG01136">
    <property type="entry name" value="C1.6:_Phosphoserine_Phosphatas"/>
    <property type="match status" value="1"/>
</dbReference>
<organism evidence="14 15">
    <name type="scientific">Pontimonas salivibrio</name>
    <dbReference type="NCBI Taxonomy" id="1159327"/>
    <lineage>
        <taxon>Bacteria</taxon>
        <taxon>Bacillati</taxon>
        <taxon>Actinomycetota</taxon>
        <taxon>Actinomycetes</taxon>
        <taxon>Micrococcales</taxon>
        <taxon>Microbacteriaceae</taxon>
        <taxon>Pontimonas</taxon>
    </lineage>
</organism>
<reference evidence="14 15" key="1">
    <citation type="submission" date="2018-02" db="EMBL/GenBank/DDBJ databases">
        <title>Complete genome of the streamlined marine actinobacterium Pontimonas salivibrio CL-TW6 adapted to coastal planktonic lifestype.</title>
        <authorList>
            <person name="Cho B.C."/>
            <person name="Hardies S.C."/>
            <person name="Jang G.I."/>
            <person name="Hwang C.Y."/>
        </authorList>
    </citation>
    <scope>NUCLEOTIDE SEQUENCE [LARGE SCALE GENOMIC DNA]</scope>
    <source>
        <strain evidence="14 15">CL-TW6</strain>
    </source>
</reference>
<dbReference type="PANTHER" id="PTHR43344">
    <property type="entry name" value="PHOSPHOSERINE PHOSPHATASE"/>
    <property type="match status" value="1"/>
</dbReference>
<dbReference type="OrthoDB" id="9792539at2"/>
<dbReference type="NCBIfam" id="TIGR01488">
    <property type="entry name" value="HAD-SF-IB"/>
    <property type="match status" value="1"/>
</dbReference>
<feature type="active site" description="Proton donor" evidence="13">
    <location>
        <position position="15"/>
    </location>
</feature>
<comment type="pathway">
    <text evidence="2">Amino-acid biosynthesis; L-serine biosynthesis; L-serine from 3-phospho-D-glycerate: step 3/3.</text>
</comment>
<comment type="catalytic activity">
    <reaction evidence="11">
        <text>O-phospho-L-serine + H2O = L-serine + phosphate</text>
        <dbReference type="Rhea" id="RHEA:21208"/>
        <dbReference type="ChEBI" id="CHEBI:15377"/>
        <dbReference type="ChEBI" id="CHEBI:33384"/>
        <dbReference type="ChEBI" id="CHEBI:43474"/>
        <dbReference type="ChEBI" id="CHEBI:57524"/>
        <dbReference type="EC" id="3.1.3.3"/>
    </reaction>
</comment>
<dbReference type="KEGG" id="psai:C3B54_111038"/>
<dbReference type="AlphaFoldDB" id="A0A2L2BQQ5"/>
<dbReference type="RefSeq" id="WP_104913540.1">
    <property type="nucleotide sequence ID" value="NZ_CP026923.1"/>
</dbReference>
<evidence type="ECO:0000256" key="13">
    <source>
        <dbReference type="PIRSR" id="PIRSR604469-1"/>
    </source>
</evidence>
<evidence type="ECO:0000256" key="12">
    <source>
        <dbReference type="ARBA" id="ARBA00048523"/>
    </source>
</evidence>
<evidence type="ECO:0000256" key="1">
    <source>
        <dbReference type="ARBA" id="ARBA00001946"/>
    </source>
</evidence>
<dbReference type="UniPathway" id="UPA00135">
    <property type="reaction ID" value="UER00198"/>
</dbReference>
<keyword evidence="8" id="KW-0460">Magnesium</keyword>
<dbReference type="InterPro" id="IPR023214">
    <property type="entry name" value="HAD_sf"/>
</dbReference>
<feature type="active site" description="Nucleophile" evidence="13">
    <location>
        <position position="13"/>
    </location>
</feature>
<keyword evidence="7 14" id="KW-0378">Hydrolase</keyword>
<name>A0A2L2BQQ5_9MICO</name>
<comment type="catalytic activity">
    <reaction evidence="12">
        <text>O-phospho-D-serine + H2O = D-serine + phosphate</text>
        <dbReference type="Rhea" id="RHEA:24873"/>
        <dbReference type="ChEBI" id="CHEBI:15377"/>
        <dbReference type="ChEBI" id="CHEBI:35247"/>
        <dbReference type="ChEBI" id="CHEBI:43474"/>
        <dbReference type="ChEBI" id="CHEBI:58680"/>
        <dbReference type="EC" id="3.1.3.3"/>
    </reaction>
</comment>
<evidence type="ECO:0000313" key="15">
    <source>
        <dbReference type="Proteomes" id="UP000243077"/>
    </source>
</evidence>
<evidence type="ECO:0000256" key="11">
    <source>
        <dbReference type="ARBA" id="ARBA00048138"/>
    </source>
</evidence>
<evidence type="ECO:0000256" key="6">
    <source>
        <dbReference type="ARBA" id="ARBA00022723"/>
    </source>
</evidence>
<dbReference type="SFLD" id="SFLDF00029">
    <property type="entry name" value="phosphoserine_phosphatase"/>
    <property type="match status" value="1"/>
</dbReference>
<dbReference type="SFLD" id="SFLDG01137">
    <property type="entry name" value="C1.6.1:_Phosphoserine_Phosphat"/>
    <property type="match status" value="1"/>
</dbReference>
<dbReference type="Pfam" id="PF12710">
    <property type="entry name" value="HAD"/>
    <property type="match status" value="1"/>
</dbReference>
<keyword evidence="9" id="KW-0718">Serine biosynthesis</keyword>
<evidence type="ECO:0000313" key="14">
    <source>
        <dbReference type="EMBL" id="AVG24005.1"/>
    </source>
</evidence>
<evidence type="ECO:0000256" key="7">
    <source>
        <dbReference type="ARBA" id="ARBA00022801"/>
    </source>
</evidence>
<comment type="cofactor">
    <cofactor evidence="1">
        <name>Mg(2+)</name>
        <dbReference type="ChEBI" id="CHEBI:18420"/>
    </cofactor>
</comment>
<dbReference type="EMBL" id="CP026923">
    <property type="protein sequence ID" value="AVG24005.1"/>
    <property type="molecule type" value="Genomic_DNA"/>
</dbReference>
<dbReference type="InterPro" id="IPR004469">
    <property type="entry name" value="PSP"/>
</dbReference>
<dbReference type="NCBIfam" id="TIGR00338">
    <property type="entry name" value="serB"/>
    <property type="match status" value="1"/>
</dbReference>
<dbReference type="GO" id="GO:0000287">
    <property type="term" value="F:magnesium ion binding"/>
    <property type="evidence" value="ECO:0007669"/>
    <property type="project" value="TreeGrafter"/>
</dbReference>
<dbReference type="EC" id="3.1.3.3" evidence="4"/>
<comment type="similarity">
    <text evidence="3">Belongs to the HAD-like hydrolase superfamily. SerB family.</text>
</comment>
<evidence type="ECO:0000256" key="8">
    <source>
        <dbReference type="ARBA" id="ARBA00022842"/>
    </source>
</evidence>
<keyword evidence="6" id="KW-0479">Metal-binding</keyword>